<gene>
    <name evidence="2" type="ORF">BEMITA_LOCUS13202</name>
</gene>
<organism evidence="2 3">
    <name type="scientific">Bemisia tabaci</name>
    <name type="common">Sweetpotato whitefly</name>
    <name type="synonym">Aleurodes tabaci</name>
    <dbReference type="NCBI Taxonomy" id="7038"/>
    <lineage>
        <taxon>Eukaryota</taxon>
        <taxon>Metazoa</taxon>
        <taxon>Ecdysozoa</taxon>
        <taxon>Arthropoda</taxon>
        <taxon>Hexapoda</taxon>
        <taxon>Insecta</taxon>
        <taxon>Pterygota</taxon>
        <taxon>Neoptera</taxon>
        <taxon>Paraneoptera</taxon>
        <taxon>Hemiptera</taxon>
        <taxon>Sternorrhyncha</taxon>
        <taxon>Aleyrodoidea</taxon>
        <taxon>Aleyrodidae</taxon>
        <taxon>Aleyrodinae</taxon>
        <taxon>Bemisia</taxon>
    </lineage>
</organism>
<evidence type="ECO:0000256" key="1">
    <source>
        <dbReference type="SAM" id="MobiDB-lite"/>
    </source>
</evidence>
<feature type="region of interest" description="Disordered" evidence="1">
    <location>
        <begin position="33"/>
        <end position="183"/>
    </location>
</feature>
<dbReference type="AlphaFoldDB" id="A0A9P0F6Y9"/>
<name>A0A9P0F6Y9_BEMTA</name>
<feature type="compositionally biased region" description="Polar residues" evidence="1">
    <location>
        <begin position="93"/>
        <end position="111"/>
    </location>
</feature>
<feature type="compositionally biased region" description="Pro residues" evidence="1">
    <location>
        <begin position="125"/>
        <end position="136"/>
    </location>
</feature>
<sequence length="384" mass="42828">MYDYEVFGGEVVMRARGVATNCLRKKATKPVLVTGRGKATARSKPAQSRQPIRPVPSASESRPPIKPIRLVRPTPSAAAGAPPSPQAGPSRMASPTASPPQERQSWWVITSSDEDRLLSPSVASPRPPTPPRPRPISPSHVSPASTVFLSPNQPTSQLTSPMTSQSASQPDDARPAPPQAAQRDNLSATFNIALIPLLRTSFFSMSEPEFFPRYGSDLTVPSLTTYRFIYTNEREKKELLTFITKSLTSFRQDWPVEVTQTEDTVTVWIAGKLAFNYEGIPVSCRAYFDNCKREGDFAVFKKGLENYHPWSFLWFRLPLRRLPIAKVVLPYRPEEDIPWKSYSADNGLLGKRIDRLISTPSGLQIRDSTADYADFHTCPLIRKK</sequence>
<proteinExistence type="predicted"/>
<evidence type="ECO:0000313" key="2">
    <source>
        <dbReference type="EMBL" id="CAH0394959.1"/>
    </source>
</evidence>
<accession>A0A9P0F6Y9</accession>
<protein>
    <submittedName>
        <fullName evidence="2">Uncharacterized protein</fullName>
    </submittedName>
</protein>
<keyword evidence="3" id="KW-1185">Reference proteome</keyword>
<feature type="compositionally biased region" description="Polar residues" evidence="1">
    <location>
        <begin position="144"/>
        <end position="168"/>
    </location>
</feature>
<dbReference type="Proteomes" id="UP001152759">
    <property type="component" value="Chromosome 8"/>
</dbReference>
<dbReference type="EMBL" id="OU963869">
    <property type="protein sequence ID" value="CAH0394959.1"/>
    <property type="molecule type" value="Genomic_DNA"/>
</dbReference>
<reference evidence="2" key="1">
    <citation type="submission" date="2021-12" db="EMBL/GenBank/DDBJ databases">
        <authorList>
            <person name="King R."/>
        </authorList>
    </citation>
    <scope>NUCLEOTIDE SEQUENCE</scope>
</reference>
<evidence type="ECO:0000313" key="3">
    <source>
        <dbReference type="Proteomes" id="UP001152759"/>
    </source>
</evidence>